<accession>A0A177NRC1</accession>
<dbReference type="EMBL" id="LUUJ01000026">
    <property type="protein sequence ID" value="OAI20422.1"/>
    <property type="molecule type" value="Genomic_DNA"/>
</dbReference>
<dbReference type="AlphaFoldDB" id="A0A177NRC1"/>
<reference evidence="1 2" key="1">
    <citation type="submission" date="2016-03" db="EMBL/GenBank/DDBJ databases">
        <authorList>
            <person name="Ploux O."/>
        </authorList>
    </citation>
    <scope>NUCLEOTIDE SEQUENCE [LARGE SCALE GENOMIC DNA]</scope>
    <source>
        <strain evidence="1 2">R-45378</strain>
    </source>
</reference>
<name>A0A177NRC1_9GAMM</name>
<evidence type="ECO:0000313" key="2">
    <source>
        <dbReference type="Proteomes" id="UP000077857"/>
    </source>
</evidence>
<organism evidence="1 2">
    <name type="scientific">Methylomonas koyamae</name>
    <dbReference type="NCBI Taxonomy" id="702114"/>
    <lineage>
        <taxon>Bacteria</taxon>
        <taxon>Pseudomonadati</taxon>
        <taxon>Pseudomonadota</taxon>
        <taxon>Gammaproteobacteria</taxon>
        <taxon>Methylococcales</taxon>
        <taxon>Methylococcaceae</taxon>
        <taxon>Methylomonas</taxon>
    </lineage>
</organism>
<proteinExistence type="predicted"/>
<gene>
    <name evidence="1" type="ORF">A1507_22860</name>
</gene>
<dbReference type="Proteomes" id="UP000077857">
    <property type="component" value="Unassembled WGS sequence"/>
</dbReference>
<sequence>MCKWKVFSHQTQINQVKADLLAGLPVDPVRYFPKGITRLSSIIKRLRDNGLPIITDRDKGNGMARYHLPEGWQPDTKKP</sequence>
<comment type="caution">
    <text evidence="1">The sequence shown here is derived from an EMBL/GenBank/DDBJ whole genome shotgun (WGS) entry which is preliminary data.</text>
</comment>
<evidence type="ECO:0000313" key="1">
    <source>
        <dbReference type="EMBL" id="OAI20422.1"/>
    </source>
</evidence>
<protein>
    <submittedName>
        <fullName evidence="1">Uncharacterized protein</fullName>
    </submittedName>
</protein>